<evidence type="ECO:0000256" key="1">
    <source>
        <dbReference type="ARBA" id="ARBA00001924"/>
    </source>
</evidence>
<name>A0ABS0HK04_9SPHN</name>
<dbReference type="Pfam" id="PF03404">
    <property type="entry name" value="Mo-co_dimer"/>
    <property type="match status" value="1"/>
</dbReference>
<evidence type="ECO:0000313" key="7">
    <source>
        <dbReference type="EMBL" id="MBF9152319.1"/>
    </source>
</evidence>
<proteinExistence type="predicted"/>
<keyword evidence="8" id="KW-1185">Reference proteome</keyword>
<feature type="domain" description="Moybdenum cofactor oxidoreductase dimerisation" evidence="6">
    <location>
        <begin position="288"/>
        <end position="395"/>
    </location>
</feature>
<evidence type="ECO:0000259" key="6">
    <source>
        <dbReference type="Pfam" id="PF03404"/>
    </source>
</evidence>
<sequence length="404" mass="44655">MNEVDVRNWRRREFLRVSGLALATAPVAGVAKTVQLPFGNGTRPLVRFPQKRELILLTTRPPQLETPFEVFNHGLITPNDAFFVRYHLSGLPDAINPATFRLKIGGHVGKPLELSLASLKRDFPVQEIVAVNQCSGNSRGFVEPRVGGGQLGNGAMGNARWRGVPLKALLDKAGLREGARQVTFNGLDNPPLDGIPDFVKALDIDHARDGEVMVAYQMNGQDLPFLNGYPLRLIVPGHYGTSWVKHLDEINVVNAQFDGYWMKTAYRIPDNDCNCLVPGQKPDKTKPIGRFNVRSFVTSHADGARVAARQTVELRGIAFAGGSNIARVLLSTDDGQSWQEARLGEDLGRYSFREWRLGLALQAGAHRIKVRAVTADGEAQPLEQRWQPAGYMRNVVETIRLEVA</sequence>
<dbReference type="Gene3D" id="2.60.40.650">
    <property type="match status" value="1"/>
</dbReference>
<comment type="cofactor">
    <cofactor evidence="1">
        <name>Mo-molybdopterin</name>
        <dbReference type="ChEBI" id="CHEBI:71302"/>
    </cofactor>
</comment>
<dbReference type="InterPro" id="IPR008335">
    <property type="entry name" value="Mopterin_OxRdtase_euk"/>
</dbReference>
<evidence type="ECO:0000259" key="5">
    <source>
        <dbReference type="Pfam" id="PF00174"/>
    </source>
</evidence>
<evidence type="ECO:0000313" key="8">
    <source>
        <dbReference type="Proteomes" id="UP000600799"/>
    </source>
</evidence>
<dbReference type="InterPro" id="IPR014756">
    <property type="entry name" value="Ig_E-set"/>
</dbReference>
<evidence type="ECO:0000256" key="3">
    <source>
        <dbReference type="ARBA" id="ARBA00022723"/>
    </source>
</evidence>
<keyword evidence="4" id="KW-0560">Oxidoreductase</keyword>
<dbReference type="InterPro" id="IPR036374">
    <property type="entry name" value="OxRdtase_Mopterin-bd_sf"/>
</dbReference>
<dbReference type="InterPro" id="IPR000572">
    <property type="entry name" value="OxRdtase_Mopterin-bd_dom"/>
</dbReference>
<keyword evidence="3" id="KW-0479">Metal-binding</keyword>
<dbReference type="Gene3D" id="3.90.420.10">
    <property type="entry name" value="Oxidoreductase, molybdopterin-binding domain"/>
    <property type="match status" value="1"/>
</dbReference>
<dbReference type="InterPro" id="IPR005066">
    <property type="entry name" value="MoCF_OxRdtse_dimer"/>
</dbReference>
<keyword evidence="2" id="KW-0500">Molybdenum</keyword>
<protein>
    <submittedName>
        <fullName evidence="7">Molybdopterin-dependent oxidoreductase</fullName>
    </submittedName>
</protein>
<evidence type="ECO:0000256" key="2">
    <source>
        <dbReference type="ARBA" id="ARBA00022505"/>
    </source>
</evidence>
<dbReference type="PANTHER" id="PTHR19372:SF7">
    <property type="entry name" value="SULFITE OXIDASE, MITOCHONDRIAL"/>
    <property type="match status" value="1"/>
</dbReference>
<evidence type="ECO:0000256" key="4">
    <source>
        <dbReference type="ARBA" id="ARBA00023002"/>
    </source>
</evidence>
<organism evidence="7 8">
    <name type="scientific">Novosphingobium jiangmenense</name>
    <dbReference type="NCBI Taxonomy" id="2791981"/>
    <lineage>
        <taxon>Bacteria</taxon>
        <taxon>Pseudomonadati</taxon>
        <taxon>Pseudomonadota</taxon>
        <taxon>Alphaproteobacteria</taxon>
        <taxon>Sphingomonadales</taxon>
        <taxon>Sphingomonadaceae</taxon>
        <taxon>Novosphingobium</taxon>
    </lineage>
</organism>
<dbReference type="PRINTS" id="PR00407">
    <property type="entry name" value="EUMOPTERIN"/>
</dbReference>
<gene>
    <name evidence="7" type="ORF">I2488_15030</name>
</gene>
<dbReference type="SUPFAM" id="SSF81296">
    <property type="entry name" value="E set domains"/>
    <property type="match status" value="1"/>
</dbReference>
<feature type="domain" description="Oxidoreductase molybdopterin-binding" evidence="5">
    <location>
        <begin position="92"/>
        <end position="261"/>
    </location>
</feature>
<dbReference type="EMBL" id="JADQDC010000011">
    <property type="protein sequence ID" value="MBF9152319.1"/>
    <property type="molecule type" value="Genomic_DNA"/>
</dbReference>
<dbReference type="SUPFAM" id="SSF56524">
    <property type="entry name" value="Oxidoreductase molybdopterin-binding domain"/>
    <property type="match status" value="1"/>
</dbReference>
<dbReference type="PANTHER" id="PTHR19372">
    <property type="entry name" value="SULFITE REDUCTASE"/>
    <property type="match status" value="1"/>
</dbReference>
<comment type="caution">
    <text evidence="7">The sequence shown here is derived from an EMBL/GenBank/DDBJ whole genome shotgun (WGS) entry which is preliminary data.</text>
</comment>
<reference evidence="7 8" key="1">
    <citation type="submission" date="2020-11" db="EMBL/GenBank/DDBJ databases">
        <title>The genome sequence of Novosphingobium sp. 1Y9A.</title>
        <authorList>
            <person name="Liu Y."/>
        </authorList>
    </citation>
    <scope>NUCLEOTIDE SEQUENCE [LARGE SCALE GENOMIC DNA]</scope>
    <source>
        <strain evidence="7 8">1Y9A</strain>
    </source>
</reference>
<dbReference type="Proteomes" id="UP000600799">
    <property type="component" value="Unassembled WGS sequence"/>
</dbReference>
<accession>A0ABS0HK04</accession>
<dbReference type="Pfam" id="PF00174">
    <property type="entry name" value="Oxidored_molyb"/>
    <property type="match status" value="1"/>
</dbReference>